<accession>A0A8H3IZP0</accession>
<sequence>MDVQDQLDRQFGLESTSTYLNPLESNLLAISKDIESSQDETAENAVPSIPGDDQATTTALNNLAFKHGPQQDTGALQVSSGNSLSTSPEPRHNLVPEPAPAQSPKRKSIEPPETEMIAPPSKRQATNRAMTKPVSGELVRPTNPLNSRRLQLTSLDNPSRDKFELPDDVPTPKVLSRESGQPIGQPKKARGRPRKKVAEALPDQPSIVHRALVPKITHPETSLQPDDELSLSAQHNQERGSFPHNGKIGVTRSPNRATTGDEDLGEPPKSPERIEPRTGKQRPTKLIGKSPADPIMVLDSELGSKEDAEDGVHADNEGAKSSDEDRNDQAWVPDAALSDNGGKPSEDNVLSENEDMYDNSEDEDSENEPRFGLFGGAKSWEIVINGAKQVGLSRRKGKVISRNTPGMETDTVQDLVMLMHELASLYRKVGSRSDRDSNHEAMEAELRAVWRDLSEAIDEIEESSASGDELLQSQLIQDIYAHAIPSMVFMLRAALLCRSRHYSEPNDIENLKEVVEIQDKIINLCEKARRWRARPMTDAPIVGTVAKGVLPYMRELRERHFGRELADRIDLARQEWIRAKFAESHEKVREQKRLQKERHHQQVLENRRRMYERRKELEELERRPKARYNRPQQKPHVDDISKAHRSHPILSDQWTKDQNLDLVQGLLSKNSRDLPGKSTGALAESEKLTIKIAQERYLAILNTPSLQNKLPQHIRDRALYYRQSLIDDMGEQDFLLSIE</sequence>
<reference evidence="2" key="1">
    <citation type="submission" date="2021-03" db="EMBL/GenBank/DDBJ databases">
        <authorList>
            <person name="Tagirdzhanova G."/>
        </authorList>
    </citation>
    <scope>NUCLEOTIDE SEQUENCE</scope>
</reference>
<evidence type="ECO:0000313" key="3">
    <source>
        <dbReference type="Proteomes" id="UP000664521"/>
    </source>
</evidence>
<feature type="compositionally biased region" description="Basic and acidic residues" evidence="1">
    <location>
        <begin position="302"/>
        <end position="328"/>
    </location>
</feature>
<feature type="compositionally biased region" description="Polar residues" evidence="1">
    <location>
        <begin position="143"/>
        <end position="157"/>
    </location>
</feature>
<feature type="region of interest" description="Disordered" evidence="1">
    <location>
        <begin position="31"/>
        <end position="372"/>
    </location>
</feature>
<keyword evidence="3" id="KW-1185">Reference proteome</keyword>
<feature type="compositionally biased region" description="Acidic residues" evidence="1">
    <location>
        <begin position="352"/>
        <end position="366"/>
    </location>
</feature>
<dbReference type="AlphaFoldDB" id="A0A8H3IZP0"/>
<comment type="caution">
    <text evidence="2">The sequence shown here is derived from an EMBL/GenBank/DDBJ whole genome shotgun (WGS) entry which is preliminary data.</text>
</comment>
<name>A0A8H3IZP0_9LECA</name>
<feature type="compositionally biased region" description="Basic and acidic residues" evidence="1">
    <location>
        <begin position="269"/>
        <end position="278"/>
    </location>
</feature>
<organism evidence="2 3">
    <name type="scientific">Heterodermia speciosa</name>
    <dbReference type="NCBI Taxonomy" id="116794"/>
    <lineage>
        <taxon>Eukaryota</taxon>
        <taxon>Fungi</taxon>
        <taxon>Dikarya</taxon>
        <taxon>Ascomycota</taxon>
        <taxon>Pezizomycotina</taxon>
        <taxon>Lecanoromycetes</taxon>
        <taxon>OSLEUM clade</taxon>
        <taxon>Lecanoromycetidae</taxon>
        <taxon>Caliciales</taxon>
        <taxon>Physciaceae</taxon>
        <taxon>Heterodermia</taxon>
    </lineage>
</organism>
<feature type="compositionally biased region" description="Polar residues" evidence="1">
    <location>
        <begin position="70"/>
        <end position="88"/>
    </location>
</feature>
<proteinExistence type="predicted"/>
<gene>
    <name evidence="2" type="ORF">HETSPECPRED_010597</name>
</gene>
<evidence type="ECO:0000313" key="2">
    <source>
        <dbReference type="EMBL" id="CAF9937220.1"/>
    </source>
</evidence>
<protein>
    <submittedName>
        <fullName evidence="2">Uncharacterized protein</fullName>
    </submittedName>
</protein>
<dbReference type="OrthoDB" id="5431211at2759"/>
<dbReference type="Proteomes" id="UP000664521">
    <property type="component" value="Unassembled WGS sequence"/>
</dbReference>
<dbReference type="EMBL" id="CAJPDS010000099">
    <property type="protein sequence ID" value="CAF9937220.1"/>
    <property type="molecule type" value="Genomic_DNA"/>
</dbReference>
<evidence type="ECO:0000256" key="1">
    <source>
        <dbReference type="SAM" id="MobiDB-lite"/>
    </source>
</evidence>